<feature type="transmembrane region" description="Helical" evidence="7">
    <location>
        <begin position="902"/>
        <end position="924"/>
    </location>
</feature>
<dbReference type="PANTHER" id="PTHR30572:SF4">
    <property type="entry name" value="ABC TRANSPORTER PERMEASE YTRF"/>
    <property type="match status" value="1"/>
</dbReference>
<dbReference type="PANTHER" id="PTHR30572">
    <property type="entry name" value="MEMBRANE COMPONENT OF TRANSPORTER-RELATED"/>
    <property type="match status" value="1"/>
</dbReference>
<reference evidence="9" key="1">
    <citation type="journal article" date="2014" name="Int. J. Syst. Evol. Microbiol.">
        <title>Complete genome sequence of Corynebacterium casei LMG S-19264T (=DSM 44701T), isolated from a smear-ripened cheese.</title>
        <authorList>
            <consortium name="US DOE Joint Genome Institute (JGI-PGF)"/>
            <person name="Walter F."/>
            <person name="Albersmeier A."/>
            <person name="Kalinowski J."/>
            <person name="Ruckert C."/>
        </authorList>
    </citation>
    <scope>NUCLEOTIDE SEQUENCE</scope>
    <source>
        <strain evidence="9">CGMCC 4.7368</strain>
    </source>
</reference>
<evidence type="ECO:0000313" key="9">
    <source>
        <dbReference type="EMBL" id="GGO73122.1"/>
    </source>
</evidence>
<comment type="subcellular location">
    <subcellularLocation>
        <location evidence="1">Cell membrane</location>
        <topology evidence="1">Multi-pass membrane protein</topology>
    </subcellularLocation>
</comment>
<evidence type="ECO:0000259" key="8">
    <source>
        <dbReference type="Pfam" id="PF02687"/>
    </source>
</evidence>
<evidence type="ECO:0000256" key="6">
    <source>
        <dbReference type="ARBA" id="ARBA00038076"/>
    </source>
</evidence>
<keyword evidence="10" id="KW-1185">Reference proteome</keyword>
<organism evidence="9 10">
    <name type="scientific">Nonomuraea cavernae</name>
    <dbReference type="NCBI Taxonomy" id="2045107"/>
    <lineage>
        <taxon>Bacteria</taxon>
        <taxon>Bacillati</taxon>
        <taxon>Actinomycetota</taxon>
        <taxon>Actinomycetes</taxon>
        <taxon>Streptosporangiales</taxon>
        <taxon>Streptosporangiaceae</taxon>
        <taxon>Nonomuraea</taxon>
    </lineage>
</organism>
<dbReference type="EMBL" id="BMNH01000013">
    <property type="protein sequence ID" value="GGO73122.1"/>
    <property type="molecule type" value="Genomic_DNA"/>
</dbReference>
<feature type="transmembrane region" description="Helical" evidence="7">
    <location>
        <begin position="357"/>
        <end position="377"/>
    </location>
</feature>
<evidence type="ECO:0000256" key="5">
    <source>
        <dbReference type="ARBA" id="ARBA00023136"/>
    </source>
</evidence>
<feature type="transmembrane region" description="Helical" evidence="7">
    <location>
        <begin position="310"/>
        <end position="337"/>
    </location>
</feature>
<keyword evidence="5 7" id="KW-0472">Membrane</keyword>
<sequence>MILRGLWERRALALIVLLIAVVPIATAAVGPVYTAAARTTIVRNAIDTAPAEGRGWRYATTGLDVKGSVAAFVAGAGFTTPPVFGMETTSGRPGDERVLPLMWQEGQCEHLPRAVGRCPAASGEVLASEASGFKVGDEVLLSSIVTSDPDTGKLVPAPLRVVGLYRPGPADDTYWFGRTLFGTGRTDALFTVPQTRFDTHALGSRWTDYGIVYADPRRLTGADLGTLARMQAAAEAAGRDTDDIVFSRMADTLKAMTAQTDALDVPALLVVAQLVGLGWLLLFQTVGDLVRARGPEIALARLRGHGRLRVWLFALAEPLLLLATAVPLGLVLGRVAAGLMIGALLPRDIPVDLPPETFAAGIAATLGGVLAAAFAAYRTATRPVTEEWRRTPRGSARGWVLDAVVLAVAAVGLVELLAAGVITDVSGQSSSALAVPGLLALGTGLLAGRALPLLSRRLFGLTRRYGGIGPFLALRQVARGPVTAGSVIVLGSAFGLATFAVSAWTATQGDYRQVAAFHNGAPTALTIRPMEPRALTAALDKADPTATLAAPVIKLPGPPQLVATDPVRLAMVGHWDPELAGGTSLAKAAAALTGTRSPRVWLRGHRLRVSLRHDRPPDGYTSRLRVTLRIPGEAEPVAVPLGLLRGAKGGDYAWNLPPACADSPCELRAVHVELIGPPDQEASPFLQLQVTGLAVRDAGGWTTLDPPAWTVDGDPARTDGGFTASTIDNQTLRPATHGGVLPAIVVGATDGRLSPGLDQLFAVPSERVANAVAAPGLDGPGVLVDLEEADRIAYGVHAGATYEIWTTAADPTALERALREQGVTVVSARTVDDLVAGYAGEGPGLALTLLLVSALAAAALALGRTVLALHTAARRRGYELAALEASGARVAALRLSLMLEQVITMAAGTLAGLAAGLLAARVALSRVPQFARPPLTPPLPHEIAPGPVALVIGAALLASLLAAAVVSESLLRGVKVERLRDAQS</sequence>
<accession>A0A917Z263</accession>
<comment type="caution">
    <text evidence="9">The sequence shown here is derived from an EMBL/GenBank/DDBJ whole genome shotgun (WGS) entry which is preliminary data.</text>
</comment>
<name>A0A917Z263_9ACTN</name>
<feature type="transmembrane region" description="Helical" evidence="7">
    <location>
        <begin position="944"/>
        <end position="966"/>
    </location>
</feature>
<keyword evidence="3 7" id="KW-0812">Transmembrane</keyword>
<feature type="transmembrane region" description="Helical" evidence="7">
    <location>
        <begin position="398"/>
        <end position="422"/>
    </location>
</feature>
<reference evidence="9" key="2">
    <citation type="submission" date="2020-09" db="EMBL/GenBank/DDBJ databases">
        <authorList>
            <person name="Sun Q."/>
            <person name="Zhou Y."/>
        </authorList>
    </citation>
    <scope>NUCLEOTIDE SEQUENCE</scope>
    <source>
        <strain evidence="9">CGMCC 4.7368</strain>
    </source>
</reference>
<evidence type="ECO:0000313" key="10">
    <source>
        <dbReference type="Proteomes" id="UP000646523"/>
    </source>
</evidence>
<dbReference type="Proteomes" id="UP000646523">
    <property type="component" value="Unassembled WGS sequence"/>
</dbReference>
<protein>
    <recommendedName>
        <fullName evidence="8">ABC3 transporter permease C-terminal domain-containing protein</fullName>
    </recommendedName>
</protein>
<feature type="transmembrane region" description="Helical" evidence="7">
    <location>
        <begin position="267"/>
        <end position="290"/>
    </location>
</feature>
<feature type="transmembrane region" description="Helical" evidence="7">
    <location>
        <begin position="482"/>
        <end position="504"/>
    </location>
</feature>
<evidence type="ECO:0000256" key="3">
    <source>
        <dbReference type="ARBA" id="ARBA00022692"/>
    </source>
</evidence>
<dbReference type="AlphaFoldDB" id="A0A917Z263"/>
<evidence type="ECO:0000256" key="2">
    <source>
        <dbReference type="ARBA" id="ARBA00022475"/>
    </source>
</evidence>
<dbReference type="Pfam" id="PF02687">
    <property type="entry name" value="FtsX"/>
    <property type="match status" value="1"/>
</dbReference>
<proteinExistence type="inferred from homology"/>
<dbReference type="InterPro" id="IPR050250">
    <property type="entry name" value="Macrolide_Exporter_MacB"/>
</dbReference>
<keyword evidence="4 7" id="KW-1133">Transmembrane helix</keyword>
<comment type="similarity">
    <text evidence="6">Belongs to the ABC-4 integral membrane protein family.</text>
</comment>
<dbReference type="GO" id="GO:0005886">
    <property type="term" value="C:plasma membrane"/>
    <property type="evidence" value="ECO:0007669"/>
    <property type="project" value="UniProtKB-SubCell"/>
</dbReference>
<dbReference type="InterPro" id="IPR003838">
    <property type="entry name" value="ABC3_permease_C"/>
</dbReference>
<feature type="domain" description="ABC3 transporter permease C-terminal" evidence="8">
    <location>
        <begin position="854"/>
        <end position="967"/>
    </location>
</feature>
<dbReference type="GO" id="GO:0022857">
    <property type="term" value="F:transmembrane transporter activity"/>
    <property type="evidence" value="ECO:0007669"/>
    <property type="project" value="TreeGrafter"/>
</dbReference>
<feature type="transmembrane region" description="Helical" evidence="7">
    <location>
        <begin position="434"/>
        <end position="454"/>
    </location>
</feature>
<keyword evidence="2" id="KW-1003">Cell membrane</keyword>
<feature type="transmembrane region" description="Helical" evidence="7">
    <location>
        <begin position="845"/>
        <end position="867"/>
    </location>
</feature>
<evidence type="ECO:0000256" key="7">
    <source>
        <dbReference type="SAM" id="Phobius"/>
    </source>
</evidence>
<evidence type="ECO:0000256" key="4">
    <source>
        <dbReference type="ARBA" id="ARBA00022989"/>
    </source>
</evidence>
<dbReference type="RefSeq" id="WP_189125919.1">
    <property type="nucleotide sequence ID" value="NZ_BMNH01000013.1"/>
</dbReference>
<evidence type="ECO:0000256" key="1">
    <source>
        <dbReference type="ARBA" id="ARBA00004651"/>
    </source>
</evidence>
<gene>
    <name evidence="9" type="ORF">GCM10012289_42780</name>
</gene>